<dbReference type="Gene3D" id="3.90.550.10">
    <property type="entry name" value="Spore Coat Polysaccharide Biosynthesis Protein SpsA, Chain A"/>
    <property type="match status" value="1"/>
</dbReference>
<dbReference type="InterPro" id="IPR001173">
    <property type="entry name" value="Glyco_trans_2-like"/>
</dbReference>
<gene>
    <name evidence="2" type="ORF">DPQ33_09900</name>
</gene>
<dbReference type="PANTHER" id="PTHR43685:SF11">
    <property type="entry name" value="GLYCOSYLTRANSFERASE TAGX-RELATED"/>
    <property type="match status" value="1"/>
</dbReference>
<dbReference type="CDD" id="cd06433">
    <property type="entry name" value="GT_2_WfgS_like"/>
    <property type="match status" value="1"/>
</dbReference>
<evidence type="ECO:0000259" key="1">
    <source>
        <dbReference type="Pfam" id="PF00535"/>
    </source>
</evidence>
<dbReference type="SUPFAM" id="SSF53448">
    <property type="entry name" value="Nucleotide-diphospho-sugar transferases"/>
    <property type="match status" value="1"/>
</dbReference>
<reference evidence="2 3" key="1">
    <citation type="submission" date="2018-06" db="EMBL/GenBank/DDBJ databases">
        <title>Complete genome of Desulfovibrio indonesiensis P37SLT.</title>
        <authorList>
            <person name="Crispim J.S."/>
            <person name="Vidigal P.M.P."/>
            <person name="Silva L.C.F."/>
            <person name="Laguardia C.N."/>
            <person name="Araujo L.C."/>
            <person name="Dias R.S."/>
            <person name="Sousa M.P."/>
            <person name="Paula S.O."/>
            <person name="Silva C."/>
        </authorList>
    </citation>
    <scope>NUCLEOTIDE SEQUENCE [LARGE SCALE GENOMIC DNA]</scope>
    <source>
        <strain evidence="2 3">P37SLT</strain>
    </source>
</reference>
<dbReference type="InterPro" id="IPR050834">
    <property type="entry name" value="Glycosyltransf_2"/>
</dbReference>
<accession>A0A7M3MF91</accession>
<organism evidence="2 3">
    <name type="scientific">Oceanidesulfovibrio indonesiensis</name>
    <dbReference type="NCBI Taxonomy" id="54767"/>
    <lineage>
        <taxon>Bacteria</taxon>
        <taxon>Pseudomonadati</taxon>
        <taxon>Thermodesulfobacteriota</taxon>
        <taxon>Desulfovibrionia</taxon>
        <taxon>Desulfovibrionales</taxon>
        <taxon>Desulfovibrionaceae</taxon>
        <taxon>Oceanidesulfovibrio</taxon>
    </lineage>
</organism>
<feature type="domain" description="Glycosyltransferase 2-like" evidence="1">
    <location>
        <begin position="9"/>
        <end position="168"/>
    </location>
</feature>
<dbReference type="RefSeq" id="WP_144303061.1">
    <property type="nucleotide sequence ID" value="NZ_QMIE01000008.1"/>
</dbReference>
<keyword evidence="3" id="KW-1185">Reference proteome</keyword>
<dbReference type="InterPro" id="IPR029044">
    <property type="entry name" value="Nucleotide-diphossugar_trans"/>
</dbReference>
<dbReference type="Pfam" id="PF00535">
    <property type="entry name" value="Glycos_transf_2"/>
    <property type="match status" value="1"/>
</dbReference>
<dbReference type="Proteomes" id="UP000448292">
    <property type="component" value="Unassembled WGS sequence"/>
</dbReference>
<proteinExistence type="predicted"/>
<dbReference type="EMBL" id="QMIE01000008">
    <property type="protein sequence ID" value="TVM17103.1"/>
    <property type="molecule type" value="Genomic_DNA"/>
</dbReference>
<sequence>MSDIKPFISVVIPSYNQGSYIDDAIFSILCQSYKNVEIIVIDGGSADDTVIKLQAWGDRITWISESDDGQTDALIKGFSRASGEWLTWLNSDDFQADHALHRVAAAINKNPHAEVVLGNGHYARQDGTFLRPYPRVDVGPDVDMRQEFFLKGFVAQPSVYFKRSAYMDVGGVNPERHFCMDYDLWVRLADRGSVFVGLDHDISGNRWYHDTKTATQTLQLYAEAVATQVEMYGKVSPYFVQAISNHLFAIFHGHFQTTRNHLFLRWLWFKAVWTVLNHRTPGYCLKGLVKETISKSDPVIGDTLRYRDLVAGVCKRLGKKIGR</sequence>
<dbReference type="PANTHER" id="PTHR43685">
    <property type="entry name" value="GLYCOSYLTRANSFERASE"/>
    <property type="match status" value="1"/>
</dbReference>
<dbReference type="AlphaFoldDB" id="A0A7M3MF91"/>
<dbReference type="OrthoDB" id="433681at2"/>
<evidence type="ECO:0000313" key="3">
    <source>
        <dbReference type="Proteomes" id="UP000448292"/>
    </source>
</evidence>
<protein>
    <recommendedName>
        <fullName evidence="1">Glycosyltransferase 2-like domain-containing protein</fullName>
    </recommendedName>
</protein>
<evidence type="ECO:0000313" key="2">
    <source>
        <dbReference type="EMBL" id="TVM17103.1"/>
    </source>
</evidence>
<comment type="caution">
    <text evidence="2">The sequence shown here is derived from an EMBL/GenBank/DDBJ whole genome shotgun (WGS) entry which is preliminary data.</text>
</comment>
<name>A0A7M3MF91_9BACT</name>